<reference evidence="14" key="1">
    <citation type="submission" date="2018-09" db="EMBL/GenBank/DDBJ databases">
        <title>Nocardia yunnanensis sp. nov., an actinomycete isolated from a soil sample.</title>
        <authorList>
            <person name="Zhang J."/>
        </authorList>
    </citation>
    <scope>NUCLEOTIDE SEQUENCE [LARGE SCALE GENOMIC DNA]</scope>
    <source>
        <strain evidence="14">21-3</strain>
    </source>
</reference>
<comment type="subcellular location">
    <subcellularLocation>
        <location evidence="1">Cell membrane</location>
    </subcellularLocation>
</comment>
<evidence type="ECO:0000256" key="1">
    <source>
        <dbReference type="ARBA" id="ARBA00004236"/>
    </source>
</evidence>
<dbReference type="GO" id="GO:0005886">
    <property type="term" value="C:plasma membrane"/>
    <property type="evidence" value="ECO:0007669"/>
    <property type="project" value="UniProtKB-SubCell"/>
</dbReference>
<gene>
    <name evidence="12" type="ORF">D0Y83_02120</name>
    <name evidence="11" type="ORF">EKJ_02000</name>
</gene>
<dbReference type="GO" id="GO:0051607">
    <property type="term" value="P:defense response to virus"/>
    <property type="evidence" value="ECO:0007669"/>
    <property type="project" value="UniProtKB-KW"/>
</dbReference>
<feature type="compositionally biased region" description="Low complexity" evidence="8">
    <location>
        <begin position="1"/>
        <end position="24"/>
    </location>
</feature>
<evidence type="ECO:0000256" key="3">
    <source>
        <dbReference type="ARBA" id="ARBA00022692"/>
    </source>
</evidence>
<evidence type="ECO:0000313" key="11">
    <source>
        <dbReference type="EMBL" id="BBI19353.1"/>
    </source>
</evidence>
<evidence type="ECO:0000256" key="4">
    <source>
        <dbReference type="ARBA" id="ARBA00022741"/>
    </source>
</evidence>
<keyword evidence="7 9" id="KW-0472">Membrane</keyword>
<evidence type="ECO:0000256" key="8">
    <source>
        <dbReference type="SAM" id="MobiDB-lite"/>
    </source>
</evidence>
<keyword evidence="5 9" id="KW-1133">Transmembrane helix</keyword>
<dbReference type="Pfam" id="PF18967">
    <property type="entry name" value="PycTM"/>
    <property type="match status" value="1"/>
</dbReference>
<evidence type="ECO:0000256" key="6">
    <source>
        <dbReference type="ARBA" id="ARBA00023118"/>
    </source>
</evidence>
<feature type="transmembrane region" description="Helical" evidence="9">
    <location>
        <begin position="85"/>
        <end position="106"/>
    </location>
</feature>
<evidence type="ECO:0000259" key="10">
    <source>
        <dbReference type="Pfam" id="PF18967"/>
    </source>
</evidence>
<dbReference type="EMBL" id="AP019389">
    <property type="protein sequence ID" value="BBI19353.1"/>
    <property type="molecule type" value="Genomic_DNA"/>
</dbReference>
<proteinExistence type="predicted"/>
<dbReference type="GO" id="GO:0000166">
    <property type="term" value="F:nucleotide binding"/>
    <property type="evidence" value="ECO:0007669"/>
    <property type="project" value="UniProtKB-KW"/>
</dbReference>
<evidence type="ECO:0000256" key="2">
    <source>
        <dbReference type="ARBA" id="ARBA00022475"/>
    </source>
</evidence>
<keyword evidence="13" id="KW-1185">Reference proteome</keyword>
<keyword evidence="4" id="KW-0547">Nucleotide-binding</keyword>
<dbReference type="AlphaFoldDB" id="A0A3T1CEJ2"/>
<feature type="region of interest" description="Disordered" evidence="8">
    <location>
        <begin position="1"/>
        <end position="30"/>
    </location>
</feature>
<organism evidence="11 13">
    <name type="scientific">Qipengyuania flava</name>
    <dbReference type="NCBI Taxonomy" id="192812"/>
    <lineage>
        <taxon>Bacteria</taxon>
        <taxon>Pseudomonadati</taxon>
        <taxon>Pseudomonadota</taxon>
        <taxon>Alphaproteobacteria</taxon>
        <taxon>Sphingomonadales</taxon>
        <taxon>Erythrobacteraceae</taxon>
        <taxon>Qipengyuania</taxon>
    </lineage>
</organism>
<evidence type="ECO:0000313" key="13">
    <source>
        <dbReference type="Proteomes" id="UP000290057"/>
    </source>
</evidence>
<dbReference type="Proteomes" id="UP000290057">
    <property type="component" value="Chromosome"/>
</dbReference>
<dbReference type="Proteomes" id="UP000325385">
    <property type="component" value="Chromosome"/>
</dbReference>
<evidence type="ECO:0000313" key="12">
    <source>
        <dbReference type="EMBL" id="QFI64583.1"/>
    </source>
</evidence>
<evidence type="ECO:0000256" key="9">
    <source>
        <dbReference type="SAM" id="Phobius"/>
    </source>
</evidence>
<accession>A0A3T1CEJ2</accession>
<feature type="transmembrane region" description="Helical" evidence="9">
    <location>
        <begin position="171"/>
        <end position="192"/>
    </location>
</feature>
<keyword evidence="6" id="KW-0051">Antiviral defense</keyword>
<dbReference type="EMBL" id="CP032228">
    <property type="protein sequence ID" value="QFI64583.1"/>
    <property type="molecule type" value="Genomic_DNA"/>
</dbReference>
<protein>
    <recommendedName>
        <fullName evidence="10">Pycsar effector protein domain-containing protein</fullName>
    </recommendedName>
</protein>
<sequence>MSDSATPQAFANAGTAANDPAAAPAKPPRPAATYSNHAIHLMRTAQMSTLKLSQMADQKASILLGATFLVFSLSVSRALTGQMPVSLMILASFSFASSLCAVMAVLPKVGRPDGKVQNRNLIFFGHYTWMDEDEWTEELLARLETDRTVFETMAHDMYQNGQVLAGKKYRFLALAYKVFMIGLFVTLAVFGFEMTVG</sequence>
<dbReference type="GeneID" id="69696078"/>
<keyword evidence="2" id="KW-1003">Cell membrane</keyword>
<evidence type="ECO:0000256" key="5">
    <source>
        <dbReference type="ARBA" id="ARBA00022989"/>
    </source>
</evidence>
<evidence type="ECO:0000313" key="14">
    <source>
        <dbReference type="Proteomes" id="UP000325385"/>
    </source>
</evidence>
<feature type="domain" description="Pycsar effector protein" evidence="10">
    <location>
        <begin position="51"/>
        <end position="190"/>
    </location>
</feature>
<evidence type="ECO:0000256" key="7">
    <source>
        <dbReference type="ARBA" id="ARBA00023136"/>
    </source>
</evidence>
<name>A0A3T1CEJ2_9SPHN</name>
<reference evidence="11 13" key="3">
    <citation type="submission" date="2019-01" db="EMBL/GenBank/DDBJ databases">
        <title>Complete genome sequence of Erythrobacter flavus KJ5.</title>
        <authorList>
            <person name="Kanesaki Y."/>
            <person name="Brotosudarmo T."/>
            <person name="Moriuchi R."/>
            <person name="Awai K."/>
        </authorList>
    </citation>
    <scope>NUCLEOTIDE SEQUENCE [LARGE SCALE GENOMIC DNA]</scope>
    <source>
        <strain evidence="11 13">KJ5</strain>
    </source>
</reference>
<dbReference type="InterPro" id="IPR043760">
    <property type="entry name" value="PycTM_dom"/>
</dbReference>
<dbReference type="RefSeq" id="WP_082837425.1">
    <property type="nucleotide sequence ID" value="NZ_AP019389.1"/>
</dbReference>
<reference evidence="12" key="2">
    <citation type="submission" date="2018-09" db="EMBL/GenBank/DDBJ databases">
        <authorList>
            <person name="Zhang J."/>
        </authorList>
    </citation>
    <scope>NUCLEOTIDE SEQUENCE</scope>
    <source>
        <strain evidence="12">21-3</strain>
    </source>
</reference>
<keyword evidence="3 9" id="KW-0812">Transmembrane</keyword>
<feature type="transmembrane region" description="Helical" evidence="9">
    <location>
        <begin position="60"/>
        <end position="79"/>
    </location>
</feature>